<proteinExistence type="predicted"/>
<gene>
    <name evidence="2" type="ORF">ACFFNY_09660</name>
</gene>
<comment type="caution">
    <text evidence="2">The sequence shown here is derived from an EMBL/GenBank/DDBJ whole genome shotgun (WGS) entry which is preliminary data.</text>
</comment>
<dbReference type="CDD" id="cd00093">
    <property type="entry name" value="HTH_XRE"/>
    <property type="match status" value="1"/>
</dbReference>
<protein>
    <submittedName>
        <fullName evidence="2">Helix-turn-helix domain-containing protein</fullName>
    </submittedName>
</protein>
<accession>A0ABV5VV05</accession>
<evidence type="ECO:0000313" key="3">
    <source>
        <dbReference type="Proteomes" id="UP001589619"/>
    </source>
</evidence>
<feature type="domain" description="HTH cro/C1-type" evidence="1">
    <location>
        <begin position="14"/>
        <end position="60"/>
    </location>
</feature>
<dbReference type="InterPro" id="IPR001387">
    <property type="entry name" value="Cro/C1-type_HTH"/>
</dbReference>
<reference evidence="2 3" key="1">
    <citation type="submission" date="2024-09" db="EMBL/GenBank/DDBJ databases">
        <authorList>
            <person name="Sun Q."/>
            <person name="Mori K."/>
        </authorList>
    </citation>
    <scope>NUCLEOTIDE SEQUENCE [LARGE SCALE GENOMIC DNA]</scope>
    <source>
        <strain evidence="2 3">JCM 12520</strain>
    </source>
</reference>
<dbReference type="Gene3D" id="1.10.260.40">
    <property type="entry name" value="lambda repressor-like DNA-binding domains"/>
    <property type="match status" value="1"/>
</dbReference>
<keyword evidence="3" id="KW-1185">Reference proteome</keyword>
<dbReference type="SMART" id="SM00530">
    <property type="entry name" value="HTH_XRE"/>
    <property type="match status" value="1"/>
</dbReference>
<organism evidence="2 3">
    <name type="scientific">Paenibacillus hodogayensis</name>
    <dbReference type="NCBI Taxonomy" id="279208"/>
    <lineage>
        <taxon>Bacteria</taxon>
        <taxon>Bacillati</taxon>
        <taxon>Bacillota</taxon>
        <taxon>Bacilli</taxon>
        <taxon>Bacillales</taxon>
        <taxon>Paenibacillaceae</taxon>
        <taxon>Paenibacillus</taxon>
    </lineage>
</organism>
<dbReference type="SUPFAM" id="SSF47413">
    <property type="entry name" value="lambda repressor-like DNA-binding domains"/>
    <property type="match status" value="1"/>
</dbReference>
<name>A0ABV5VV05_9BACL</name>
<evidence type="ECO:0000259" key="1">
    <source>
        <dbReference type="PROSITE" id="PS50943"/>
    </source>
</evidence>
<dbReference type="Pfam" id="PF01381">
    <property type="entry name" value="HTH_3"/>
    <property type="match status" value="1"/>
</dbReference>
<dbReference type="Proteomes" id="UP001589619">
    <property type="component" value="Unassembled WGS sequence"/>
</dbReference>
<sequence>MDKMEELYKVVNFIRDYRKKLNITQEQIATKLDMSPSFINKIENGVKIPSLTLSFLILEAMKDIYMDETGLYVDLHFEDLFLLEHLNSK</sequence>
<evidence type="ECO:0000313" key="2">
    <source>
        <dbReference type="EMBL" id="MFB9751836.1"/>
    </source>
</evidence>
<dbReference type="InterPro" id="IPR010982">
    <property type="entry name" value="Lambda_DNA-bd_dom_sf"/>
</dbReference>
<dbReference type="PROSITE" id="PS50943">
    <property type="entry name" value="HTH_CROC1"/>
    <property type="match status" value="1"/>
</dbReference>
<dbReference type="EMBL" id="JBHMAG010000007">
    <property type="protein sequence ID" value="MFB9751836.1"/>
    <property type="molecule type" value="Genomic_DNA"/>
</dbReference>
<dbReference type="RefSeq" id="WP_344912750.1">
    <property type="nucleotide sequence ID" value="NZ_BAAAYO010000010.1"/>
</dbReference>